<comment type="function">
    <text evidence="5">Converts proline to delta-1-pyrroline-5-carboxylate.</text>
</comment>
<dbReference type="Proteomes" id="UP000078559">
    <property type="component" value="Chromosome 3"/>
</dbReference>
<dbReference type="Gene3D" id="3.20.20.220">
    <property type="match status" value="1"/>
</dbReference>
<keyword evidence="4 5" id="KW-0642">Proline metabolism</keyword>
<reference evidence="7" key="1">
    <citation type="submission" date="2014-12" db="EMBL/GenBank/DDBJ databases">
        <title>Genome Sequence of Valsa Canker Pathogens Uncovers a Specific Adaption of Colonization on Woody Bark.</title>
        <authorList>
            <person name="Yin Z."/>
            <person name="Liu H."/>
            <person name="Gao X."/>
            <person name="Li Z."/>
            <person name="Song N."/>
            <person name="Ke X."/>
            <person name="Dai Q."/>
            <person name="Wu Y."/>
            <person name="Sun Y."/>
            <person name="Xu J.-R."/>
            <person name="Kang Z.K."/>
            <person name="Wang L."/>
            <person name="Huang L."/>
        </authorList>
    </citation>
    <scope>NUCLEOTIDE SEQUENCE [LARGE SCALE GENOMIC DNA]</scope>
    <source>
        <strain evidence="7">03-8</strain>
    </source>
</reference>
<dbReference type="EC" id="1.5.5.2" evidence="2 5"/>
<keyword evidence="5" id="KW-0285">Flavoprotein</keyword>
<dbReference type="PANTHER" id="PTHR13914:SF34">
    <property type="entry name" value="PROLINE DEHYDROGENASE"/>
    <property type="match status" value="1"/>
</dbReference>
<evidence type="ECO:0000256" key="1">
    <source>
        <dbReference type="ARBA" id="ARBA00005869"/>
    </source>
</evidence>
<dbReference type="PANTHER" id="PTHR13914">
    <property type="entry name" value="PROLINE OXIDASE"/>
    <property type="match status" value="1"/>
</dbReference>
<gene>
    <name evidence="7" type="ORF">VM1G_02820</name>
</gene>
<dbReference type="GO" id="GO:0010133">
    <property type="term" value="P:L-proline catabolic process to L-glutamate"/>
    <property type="evidence" value="ECO:0007669"/>
    <property type="project" value="TreeGrafter"/>
</dbReference>
<dbReference type="Pfam" id="PF01619">
    <property type="entry name" value="Pro_dh"/>
    <property type="match status" value="1"/>
</dbReference>
<sequence>MAACVLSRRPEDEIQPSIYGHYSRKRSVITSPSLYKSAIALLSWVANSRLAILNPDKNILLRWMIRILIYDHFCAGTKAAEVRDTISGIKKMGYSGVILCYGKEIILHDPSSGDGSLSASGSDMRASPEKQIAQWLDGQLETLKYISAGDFIGIKYTGAGPEVVNALAEGRDLPPQVLEAMDIICKQAAAQGSSIWIDAEQQALQPTIDAWTIDLMRRYNRDGTALISNTIQAYLKGARRSVENHLRIAQREGWSLGIKLVRGAYIEKEVRSLIHDTKEGTDSSYNGIVRDLLCKSWPGFKEESFPDTHLFLAGHNPESIRMACETVRTRVKSGKKVGVLRFGQLQGMADEVSCKLLQQGEEARNCDGLSEDEAAIQRQMAPMAYKCLNWGSVQESMQFLLRRAIENRGATERMRAAFPELKAELRRRMLF</sequence>
<evidence type="ECO:0000256" key="2">
    <source>
        <dbReference type="ARBA" id="ARBA00012695"/>
    </source>
</evidence>
<dbReference type="InterPro" id="IPR002872">
    <property type="entry name" value="Proline_DH_dom"/>
</dbReference>
<dbReference type="GO" id="GO:0005739">
    <property type="term" value="C:mitochondrion"/>
    <property type="evidence" value="ECO:0007669"/>
    <property type="project" value="TreeGrafter"/>
</dbReference>
<name>A0A194VS84_CYTMA</name>
<dbReference type="AlphaFoldDB" id="A0A194VS84"/>
<feature type="domain" description="Proline dehydrogenase" evidence="6">
    <location>
        <begin position="140"/>
        <end position="415"/>
    </location>
</feature>
<dbReference type="EMBL" id="CM003100">
    <property type="protein sequence ID" value="KUI67056.1"/>
    <property type="molecule type" value="Genomic_DNA"/>
</dbReference>
<evidence type="ECO:0000259" key="6">
    <source>
        <dbReference type="Pfam" id="PF01619"/>
    </source>
</evidence>
<evidence type="ECO:0000313" key="8">
    <source>
        <dbReference type="Proteomes" id="UP000078559"/>
    </source>
</evidence>
<dbReference type="OrthoDB" id="5464at2759"/>
<evidence type="ECO:0000256" key="4">
    <source>
        <dbReference type="ARBA" id="ARBA00023062"/>
    </source>
</evidence>
<comment type="similarity">
    <text evidence="1 5">Belongs to the proline oxidase family.</text>
</comment>
<evidence type="ECO:0000256" key="3">
    <source>
        <dbReference type="ARBA" id="ARBA00023002"/>
    </source>
</evidence>
<evidence type="ECO:0000256" key="5">
    <source>
        <dbReference type="RuleBase" id="RU364054"/>
    </source>
</evidence>
<keyword evidence="5" id="KW-0274">FAD</keyword>
<dbReference type="InterPro" id="IPR029041">
    <property type="entry name" value="FAD-linked_oxidoreductase-like"/>
</dbReference>
<proteinExistence type="inferred from homology"/>
<evidence type="ECO:0000313" key="7">
    <source>
        <dbReference type="EMBL" id="KUI67056.1"/>
    </source>
</evidence>
<comment type="catalytic activity">
    <reaction evidence="5">
        <text>L-proline + a quinone = (S)-1-pyrroline-5-carboxylate + a quinol + H(+)</text>
        <dbReference type="Rhea" id="RHEA:23784"/>
        <dbReference type="ChEBI" id="CHEBI:15378"/>
        <dbReference type="ChEBI" id="CHEBI:17388"/>
        <dbReference type="ChEBI" id="CHEBI:24646"/>
        <dbReference type="ChEBI" id="CHEBI:60039"/>
        <dbReference type="ChEBI" id="CHEBI:132124"/>
        <dbReference type="EC" id="1.5.5.2"/>
    </reaction>
</comment>
<comment type="cofactor">
    <cofactor evidence="5">
        <name>FAD</name>
        <dbReference type="ChEBI" id="CHEBI:57692"/>
    </cofactor>
</comment>
<organism evidence="7 8">
    <name type="scientific">Cytospora mali</name>
    <name type="common">Apple Valsa canker fungus</name>
    <name type="synonym">Valsa mali</name>
    <dbReference type="NCBI Taxonomy" id="578113"/>
    <lineage>
        <taxon>Eukaryota</taxon>
        <taxon>Fungi</taxon>
        <taxon>Dikarya</taxon>
        <taxon>Ascomycota</taxon>
        <taxon>Pezizomycotina</taxon>
        <taxon>Sordariomycetes</taxon>
        <taxon>Sordariomycetidae</taxon>
        <taxon>Diaporthales</taxon>
        <taxon>Cytosporaceae</taxon>
        <taxon>Cytospora</taxon>
    </lineage>
</organism>
<dbReference type="InterPro" id="IPR015659">
    <property type="entry name" value="Proline_oxidase"/>
</dbReference>
<dbReference type="SMR" id="A0A194VS84"/>
<dbReference type="SUPFAM" id="SSF51730">
    <property type="entry name" value="FAD-linked oxidoreductase"/>
    <property type="match status" value="1"/>
</dbReference>
<dbReference type="GO" id="GO:0071949">
    <property type="term" value="F:FAD binding"/>
    <property type="evidence" value="ECO:0007669"/>
    <property type="project" value="TreeGrafter"/>
</dbReference>
<dbReference type="GO" id="GO:0004657">
    <property type="term" value="F:proline dehydrogenase activity"/>
    <property type="evidence" value="ECO:0007669"/>
    <property type="project" value="UniProtKB-EC"/>
</dbReference>
<protein>
    <recommendedName>
        <fullName evidence="2 5">Proline dehydrogenase</fullName>
        <ecNumber evidence="2 5">1.5.5.2</ecNumber>
    </recommendedName>
</protein>
<keyword evidence="8" id="KW-1185">Reference proteome</keyword>
<keyword evidence="3 5" id="KW-0560">Oxidoreductase</keyword>
<accession>A0A194VS84</accession>